<dbReference type="InterPro" id="IPR036259">
    <property type="entry name" value="MFS_trans_sf"/>
</dbReference>
<keyword evidence="7 12" id="KW-1133">Transmembrane helix</keyword>
<comment type="caution">
    <text evidence="13">The sequence shown here is derived from an EMBL/GenBank/DDBJ whole genome shotgun (WGS) entry which is preliminary data.</text>
</comment>
<dbReference type="PANTHER" id="PTHR23516">
    <property type="entry name" value="SAM (S-ADENOSYL METHIONINE) TRANSPORTER"/>
    <property type="match status" value="1"/>
</dbReference>
<dbReference type="SUPFAM" id="SSF103473">
    <property type="entry name" value="MFS general substrate transporter"/>
    <property type="match status" value="1"/>
</dbReference>
<dbReference type="Gene3D" id="1.20.1250.20">
    <property type="entry name" value="MFS general substrate transporter like domains"/>
    <property type="match status" value="1"/>
</dbReference>
<evidence type="ECO:0000256" key="8">
    <source>
        <dbReference type="ARBA" id="ARBA00023065"/>
    </source>
</evidence>
<dbReference type="Proteomes" id="UP001144673">
    <property type="component" value="Unassembled WGS sequence"/>
</dbReference>
<evidence type="ECO:0000256" key="3">
    <source>
        <dbReference type="ARBA" id="ARBA00021242"/>
    </source>
</evidence>
<keyword evidence="9 12" id="KW-0472">Membrane</keyword>
<dbReference type="EMBL" id="JAJHUN010000005">
    <property type="protein sequence ID" value="KAJ4159466.1"/>
    <property type="molecule type" value="Genomic_DNA"/>
</dbReference>
<feature type="transmembrane region" description="Helical" evidence="12">
    <location>
        <begin position="45"/>
        <end position="65"/>
    </location>
</feature>
<keyword evidence="8" id="KW-0406">Ion transport</keyword>
<gene>
    <name evidence="13" type="ORF">LMH87_008366</name>
</gene>
<dbReference type="PANTHER" id="PTHR23516:SF1">
    <property type="entry name" value="MOLYBDATE-ANION TRANSPORTER"/>
    <property type="match status" value="1"/>
</dbReference>
<dbReference type="InterPro" id="IPR008509">
    <property type="entry name" value="MOT2/MFSD5"/>
</dbReference>
<comment type="subcellular location">
    <subcellularLocation>
        <location evidence="2">Cell membrane</location>
        <topology evidence="2">Multi-pass membrane protein</topology>
    </subcellularLocation>
</comment>
<feature type="transmembrane region" description="Helical" evidence="12">
    <location>
        <begin position="77"/>
        <end position="99"/>
    </location>
</feature>
<organism evidence="13 14">
    <name type="scientific">Akanthomyces muscarius</name>
    <name type="common">Entomopathogenic fungus</name>
    <name type="synonym">Lecanicillium muscarium</name>
    <dbReference type="NCBI Taxonomy" id="2231603"/>
    <lineage>
        <taxon>Eukaryota</taxon>
        <taxon>Fungi</taxon>
        <taxon>Dikarya</taxon>
        <taxon>Ascomycota</taxon>
        <taxon>Pezizomycotina</taxon>
        <taxon>Sordariomycetes</taxon>
        <taxon>Hypocreomycetidae</taxon>
        <taxon>Hypocreales</taxon>
        <taxon>Cordycipitaceae</taxon>
        <taxon>Akanthomyces</taxon>
    </lineage>
</organism>
<dbReference type="Pfam" id="PF05631">
    <property type="entry name" value="MFS_5"/>
    <property type="match status" value="2"/>
</dbReference>
<keyword evidence="6 12" id="KW-0812">Transmembrane</keyword>
<dbReference type="KEGG" id="amus:LMH87_008366"/>
<evidence type="ECO:0000256" key="12">
    <source>
        <dbReference type="SAM" id="Phobius"/>
    </source>
</evidence>
<keyword evidence="5" id="KW-1003">Cell membrane</keyword>
<dbReference type="GO" id="GO:0015098">
    <property type="term" value="F:molybdate ion transmembrane transporter activity"/>
    <property type="evidence" value="ECO:0007669"/>
    <property type="project" value="InterPro"/>
</dbReference>
<dbReference type="RefSeq" id="XP_056057465.1">
    <property type="nucleotide sequence ID" value="XM_056197559.1"/>
</dbReference>
<evidence type="ECO:0000256" key="6">
    <source>
        <dbReference type="ARBA" id="ARBA00022692"/>
    </source>
</evidence>
<keyword evidence="14" id="KW-1185">Reference proteome</keyword>
<accession>A0A9W8UQT5</accession>
<name>A0A9W8UQT5_AKAMU</name>
<evidence type="ECO:0000313" key="13">
    <source>
        <dbReference type="EMBL" id="KAJ4159466.1"/>
    </source>
</evidence>
<evidence type="ECO:0000256" key="5">
    <source>
        <dbReference type="ARBA" id="ARBA00022475"/>
    </source>
</evidence>
<feature type="transmembrane region" description="Helical" evidence="12">
    <location>
        <begin position="326"/>
        <end position="347"/>
    </location>
</feature>
<evidence type="ECO:0000256" key="2">
    <source>
        <dbReference type="ARBA" id="ARBA00004651"/>
    </source>
</evidence>
<comment type="function">
    <text evidence="1">Mediates high-affinity intracellular uptake of the rare oligo-element molybdenum.</text>
</comment>
<feature type="transmembrane region" description="Helical" evidence="12">
    <location>
        <begin position="269"/>
        <end position="290"/>
    </location>
</feature>
<feature type="transmembrane region" description="Helical" evidence="12">
    <location>
        <begin position="388"/>
        <end position="404"/>
    </location>
</feature>
<proteinExistence type="predicted"/>
<evidence type="ECO:0000256" key="7">
    <source>
        <dbReference type="ARBA" id="ARBA00022989"/>
    </source>
</evidence>
<evidence type="ECO:0000313" key="14">
    <source>
        <dbReference type="Proteomes" id="UP001144673"/>
    </source>
</evidence>
<dbReference type="GO" id="GO:0006811">
    <property type="term" value="P:monoatomic ion transport"/>
    <property type="evidence" value="ECO:0007669"/>
    <property type="project" value="UniProtKB-KW"/>
</dbReference>
<sequence length="410" mass="44285">MDFYQLSLGLLVAVNTGLLWAQYRRKSGNGGFASDKNSMSSISSYNFHLTFFVPYAMAVAADWLQGPHIYAIYNAPVCWRFAGGVSTTLLFSVFEAWMISDFHERGLHIASVKPDVGAAVDVQEMGDAEGEKGAETASSTPLDGIFSTMTTLSCVVAIASGVAGDMLVTASGTRTWPFMAAMFCSIMAAAIVATCWRENYGSTSWGSSGHSPLPSTFRRFAFLRDPKILAIGLTTCVFEGTMYLFIFFWSAALKNAHDIVPNSVSNAELPFGLIFSSFMCTMLAGSAIFGCLRSCGSSSSDILLGVIVVVSCCLGLTVSVQDERLLFFAFCIIEGCIGVYFPAMASLKSQLVDDNIRGRVYSVLRAPLNVFVVVAHCLDEEGSLHRNNVFLTCAALLLVALLVAQRHFPK</sequence>
<feature type="transmembrane region" description="Helical" evidence="12">
    <location>
        <begin position="176"/>
        <end position="196"/>
    </location>
</feature>
<evidence type="ECO:0000256" key="10">
    <source>
        <dbReference type="ARBA" id="ARBA00030646"/>
    </source>
</evidence>
<evidence type="ECO:0000256" key="11">
    <source>
        <dbReference type="ARBA" id="ARBA00032555"/>
    </source>
</evidence>
<dbReference type="GO" id="GO:0005886">
    <property type="term" value="C:plasma membrane"/>
    <property type="evidence" value="ECO:0007669"/>
    <property type="project" value="UniProtKB-SubCell"/>
</dbReference>
<keyword evidence="4" id="KW-0813">Transport</keyword>
<evidence type="ECO:0000256" key="9">
    <source>
        <dbReference type="ARBA" id="ARBA00023136"/>
    </source>
</evidence>
<evidence type="ECO:0000256" key="4">
    <source>
        <dbReference type="ARBA" id="ARBA00022448"/>
    </source>
</evidence>
<feature type="transmembrane region" description="Helical" evidence="12">
    <location>
        <begin position="228"/>
        <end position="249"/>
    </location>
</feature>
<evidence type="ECO:0000256" key="1">
    <source>
        <dbReference type="ARBA" id="ARBA00003019"/>
    </source>
</evidence>
<reference evidence="13" key="1">
    <citation type="journal article" date="2023" name="Access Microbiol">
        <title>De-novo genome assembly for Akanthomyces muscarius, a biocontrol agent of insect agricultural pests.</title>
        <authorList>
            <person name="Erdos Z."/>
            <person name="Studholme D.J."/>
            <person name="Raymond B."/>
            <person name="Sharma M."/>
        </authorList>
    </citation>
    <scope>NUCLEOTIDE SEQUENCE</scope>
    <source>
        <strain evidence="13">Ve6</strain>
    </source>
</reference>
<protein>
    <recommendedName>
        <fullName evidence="3">Molybdate-anion transporter</fullName>
    </recommendedName>
    <alternativeName>
        <fullName evidence="10">Major facilitator superfamily domain-containing protein 5</fullName>
    </alternativeName>
    <alternativeName>
        <fullName evidence="11">Molybdate transporter 2 homolog</fullName>
    </alternativeName>
</protein>
<feature type="transmembrane region" description="Helical" evidence="12">
    <location>
        <begin position="302"/>
        <end position="320"/>
    </location>
</feature>
<dbReference type="AlphaFoldDB" id="A0A9W8UQT5"/>
<dbReference type="GeneID" id="80895525"/>